<comment type="caution">
    <text evidence="10">The sequence shown here is derived from an EMBL/GenBank/DDBJ whole genome shotgun (WGS) entry which is preliminary data.</text>
</comment>
<name>A0A562VAE1_9ACTN</name>
<keyword evidence="5 7" id="KW-0378">Hydrolase</keyword>
<dbReference type="PRINTS" id="PR00727">
    <property type="entry name" value="LEADERPTASE"/>
</dbReference>
<dbReference type="EMBL" id="VLLL01000005">
    <property type="protein sequence ID" value="TWJ14846.1"/>
    <property type="molecule type" value="Genomic_DNA"/>
</dbReference>
<feature type="compositionally biased region" description="Basic and acidic residues" evidence="8">
    <location>
        <begin position="304"/>
        <end position="328"/>
    </location>
</feature>
<dbReference type="GO" id="GO:0004252">
    <property type="term" value="F:serine-type endopeptidase activity"/>
    <property type="evidence" value="ECO:0007669"/>
    <property type="project" value="InterPro"/>
</dbReference>
<dbReference type="Pfam" id="PF10502">
    <property type="entry name" value="Peptidase_S26"/>
    <property type="match status" value="1"/>
</dbReference>
<gene>
    <name evidence="10" type="ORF">LX16_0538</name>
</gene>
<keyword evidence="7" id="KW-0645">Protease</keyword>
<accession>A0A562VAE1</accession>
<feature type="active site" evidence="6">
    <location>
        <position position="82"/>
    </location>
</feature>
<dbReference type="Gene3D" id="2.10.109.10">
    <property type="entry name" value="Umud Fragment, subunit A"/>
    <property type="match status" value="1"/>
</dbReference>
<evidence type="ECO:0000256" key="8">
    <source>
        <dbReference type="SAM" id="MobiDB-lite"/>
    </source>
</evidence>
<dbReference type="CDD" id="cd06530">
    <property type="entry name" value="S26_SPase_I"/>
    <property type="match status" value="1"/>
</dbReference>
<feature type="active site" evidence="6">
    <location>
        <position position="155"/>
    </location>
</feature>
<keyword evidence="7" id="KW-1133">Transmembrane helix</keyword>
<evidence type="ECO:0000259" key="9">
    <source>
        <dbReference type="Pfam" id="PF10502"/>
    </source>
</evidence>
<evidence type="ECO:0000256" key="1">
    <source>
        <dbReference type="ARBA" id="ARBA00000677"/>
    </source>
</evidence>
<dbReference type="PANTHER" id="PTHR43390">
    <property type="entry name" value="SIGNAL PEPTIDASE I"/>
    <property type="match status" value="1"/>
</dbReference>
<evidence type="ECO:0000256" key="2">
    <source>
        <dbReference type="ARBA" id="ARBA00004401"/>
    </source>
</evidence>
<dbReference type="GO" id="GO:0009003">
    <property type="term" value="F:signal peptidase activity"/>
    <property type="evidence" value="ECO:0007669"/>
    <property type="project" value="UniProtKB-EC"/>
</dbReference>
<protein>
    <recommendedName>
        <fullName evidence="4 7">Signal peptidase I</fullName>
        <ecNumber evidence="4 7">3.4.21.89</ecNumber>
    </recommendedName>
</protein>
<dbReference type="NCBIfam" id="TIGR02227">
    <property type="entry name" value="sigpep_I_bact"/>
    <property type="match status" value="1"/>
</dbReference>
<reference evidence="10 11" key="1">
    <citation type="journal article" date="2013" name="Stand. Genomic Sci.">
        <title>Genomic Encyclopedia of Type Strains, Phase I: The one thousand microbial genomes (KMG-I) project.</title>
        <authorList>
            <person name="Kyrpides N.C."/>
            <person name="Woyke T."/>
            <person name="Eisen J.A."/>
            <person name="Garrity G."/>
            <person name="Lilburn T.G."/>
            <person name="Beck B.J."/>
            <person name="Whitman W.B."/>
            <person name="Hugenholtz P."/>
            <person name="Klenk H.P."/>
        </authorList>
    </citation>
    <scope>NUCLEOTIDE SEQUENCE [LARGE SCALE GENOMIC DNA]</scope>
    <source>
        <strain evidence="10 11">DSM 45044</strain>
    </source>
</reference>
<keyword evidence="7" id="KW-0812">Transmembrane</keyword>
<evidence type="ECO:0000313" key="11">
    <source>
        <dbReference type="Proteomes" id="UP000321617"/>
    </source>
</evidence>
<feature type="transmembrane region" description="Helical" evidence="7">
    <location>
        <begin position="48"/>
        <end position="68"/>
    </location>
</feature>
<dbReference type="SUPFAM" id="SSF51306">
    <property type="entry name" value="LexA/Signal peptidase"/>
    <property type="match status" value="1"/>
</dbReference>
<comment type="catalytic activity">
    <reaction evidence="1 7">
        <text>Cleavage of hydrophobic, N-terminal signal or leader sequences from secreted and periplasmic proteins.</text>
        <dbReference type="EC" id="3.4.21.89"/>
    </reaction>
</comment>
<comment type="similarity">
    <text evidence="3 7">Belongs to the peptidase S26 family.</text>
</comment>
<dbReference type="GO" id="GO:0005886">
    <property type="term" value="C:plasma membrane"/>
    <property type="evidence" value="ECO:0007669"/>
    <property type="project" value="UniProtKB-SubCell"/>
</dbReference>
<feature type="compositionally biased region" description="Low complexity" evidence="8">
    <location>
        <begin position="274"/>
        <end position="285"/>
    </location>
</feature>
<dbReference type="PANTHER" id="PTHR43390:SF1">
    <property type="entry name" value="CHLOROPLAST PROCESSING PEPTIDASE"/>
    <property type="match status" value="1"/>
</dbReference>
<evidence type="ECO:0000256" key="3">
    <source>
        <dbReference type="ARBA" id="ARBA00009370"/>
    </source>
</evidence>
<dbReference type="InterPro" id="IPR036286">
    <property type="entry name" value="LexA/Signal_pep-like_sf"/>
</dbReference>
<dbReference type="GO" id="GO:0006465">
    <property type="term" value="P:signal peptide processing"/>
    <property type="evidence" value="ECO:0007669"/>
    <property type="project" value="InterPro"/>
</dbReference>
<comment type="subcellular location">
    <subcellularLocation>
        <location evidence="2">Cell membrane</location>
        <topology evidence="2">Single-pass type II membrane protein</topology>
    </subcellularLocation>
    <subcellularLocation>
        <location evidence="7">Membrane</location>
        <topology evidence="7">Single-pass type II membrane protein</topology>
    </subcellularLocation>
</comment>
<dbReference type="PROSITE" id="PS00761">
    <property type="entry name" value="SPASE_I_3"/>
    <property type="match status" value="1"/>
</dbReference>
<evidence type="ECO:0000256" key="4">
    <source>
        <dbReference type="ARBA" id="ARBA00013208"/>
    </source>
</evidence>
<keyword evidence="11" id="KW-1185">Reference proteome</keyword>
<evidence type="ECO:0000256" key="6">
    <source>
        <dbReference type="PIRSR" id="PIRSR600223-1"/>
    </source>
</evidence>
<feature type="domain" description="Peptidase S26" evidence="9">
    <location>
        <begin position="54"/>
        <end position="250"/>
    </location>
</feature>
<feature type="region of interest" description="Disordered" evidence="8">
    <location>
        <begin position="1"/>
        <end position="28"/>
    </location>
</feature>
<evidence type="ECO:0000256" key="5">
    <source>
        <dbReference type="ARBA" id="ARBA00022801"/>
    </source>
</evidence>
<dbReference type="Proteomes" id="UP000321617">
    <property type="component" value="Unassembled WGS sequence"/>
</dbReference>
<dbReference type="InterPro" id="IPR000223">
    <property type="entry name" value="Pept_S26A_signal_pept_1"/>
</dbReference>
<dbReference type="AlphaFoldDB" id="A0A562VAE1"/>
<dbReference type="InterPro" id="IPR019533">
    <property type="entry name" value="Peptidase_S26"/>
</dbReference>
<feature type="compositionally biased region" description="Pro residues" evidence="8">
    <location>
        <begin position="286"/>
        <end position="296"/>
    </location>
</feature>
<dbReference type="InterPro" id="IPR019758">
    <property type="entry name" value="Pept_S26A_signal_pept_1_CS"/>
</dbReference>
<feature type="compositionally biased region" description="Basic residues" evidence="8">
    <location>
        <begin position="329"/>
        <end position="347"/>
    </location>
</feature>
<sequence length="347" mass="38142">MTSPQYALPLSSAPMNAPRPRDVAPPRRGAAVTVSRLRRIRSHRRRHLPLLVELPLLLLVAFCAAVLLRSFVVQSFDIPSGSMEMTLQVGDRVVVNKLVYALREPQRGEVVVFKGTDRWASEVRMPTDTTLLEDVGRVLGDLIGIAAPDEKDLIKRIIGIPGDTVSCCDDAGRVVVNGVSLDESEYLYDDAALEADPAANDCLSRRFGPVHVPPGHVFVMGDHRGDSKDSRCQGFVPVENFIGRAIAVVWPEDHWRALEIPAAFAAVPPGDADGAPVDTAAGTPNPVVPLIPPLLPLPSRRRRGPETRRIRRDVDESRSVEVDSGGDRRRTRFGRRRQPHRSPCRGQ</sequence>
<evidence type="ECO:0000256" key="7">
    <source>
        <dbReference type="RuleBase" id="RU362042"/>
    </source>
</evidence>
<keyword evidence="7" id="KW-0472">Membrane</keyword>
<dbReference type="EC" id="3.4.21.89" evidence="4 7"/>
<organism evidence="10 11">
    <name type="scientific">Stackebrandtia albiflava</name>
    <dbReference type="NCBI Taxonomy" id="406432"/>
    <lineage>
        <taxon>Bacteria</taxon>
        <taxon>Bacillati</taxon>
        <taxon>Actinomycetota</taxon>
        <taxon>Actinomycetes</taxon>
        <taxon>Glycomycetales</taxon>
        <taxon>Glycomycetaceae</taxon>
        <taxon>Stackebrandtia</taxon>
    </lineage>
</organism>
<evidence type="ECO:0000313" key="10">
    <source>
        <dbReference type="EMBL" id="TWJ14846.1"/>
    </source>
</evidence>
<feature type="region of interest" description="Disordered" evidence="8">
    <location>
        <begin position="274"/>
        <end position="347"/>
    </location>
</feature>
<proteinExistence type="inferred from homology"/>